<dbReference type="EMBL" id="LR796631">
    <property type="protein sequence ID" value="CAB4156064.1"/>
    <property type="molecule type" value="Genomic_DNA"/>
</dbReference>
<reference evidence="1" key="1">
    <citation type="submission" date="2020-04" db="EMBL/GenBank/DDBJ databases">
        <authorList>
            <person name="Chiriac C."/>
            <person name="Salcher M."/>
            <person name="Ghai R."/>
            <person name="Kavagutti S V."/>
        </authorList>
    </citation>
    <scope>NUCLEOTIDE SEQUENCE</scope>
</reference>
<accession>A0A6J5NL44</accession>
<gene>
    <name evidence="1" type="ORF">UFOVP673_37</name>
</gene>
<sequence>MSKHTPGPWSIFTDDKHKHNAGIEAENFSIVTIGYFDETPGIDDSGVKGNTEEEALANAHLIAAAPDLLEALEKCAAVIGAPQEGHWATDDEVNDAYDSAVAAINKAKGEQL</sequence>
<evidence type="ECO:0000313" key="1">
    <source>
        <dbReference type="EMBL" id="CAB4156064.1"/>
    </source>
</evidence>
<protein>
    <submittedName>
        <fullName evidence="1">Uncharacterized protein</fullName>
    </submittedName>
</protein>
<proteinExistence type="predicted"/>
<organism evidence="1">
    <name type="scientific">uncultured Caudovirales phage</name>
    <dbReference type="NCBI Taxonomy" id="2100421"/>
    <lineage>
        <taxon>Viruses</taxon>
        <taxon>Duplodnaviria</taxon>
        <taxon>Heunggongvirae</taxon>
        <taxon>Uroviricota</taxon>
        <taxon>Caudoviricetes</taxon>
        <taxon>Peduoviridae</taxon>
        <taxon>Maltschvirus</taxon>
        <taxon>Maltschvirus maltsch</taxon>
    </lineage>
</organism>
<name>A0A6J5NL44_9CAUD</name>